<keyword evidence="1" id="KW-0238">DNA-binding</keyword>
<dbReference type="PANTHER" id="PTHR33221:SF5">
    <property type="entry name" value="HTH-TYPE TRANSCRIPTIONAL REGULATOR ISCR"/>
    <property type="match status" value="1"/>
</dbReference>
<dbReference type="PROSITE" id="PS51197">
    <property type="entry name" value="HTH_RRF2_2"/>
    <property type="match status" value="1"/>
</dbReference>
<dbReference type="NCBIfam" id="TIGR00738">
    <property type="entry name" value="rrf2_super"/>
    <property type="match status" value="1"/>
</dbReference>
<dbReference type="InterPro" id="IPR036390">
    <property type="entry name" value="WH_DNA-bd_sf"/>
</dbReference>
<dbReference type="GeneID" id="97380913"/>
<evidence type="ECO:0000256" key="1">
    <source>
        <dbReference type="ARBA" id="ARBA00023125"/>
    </source>
</evidence>
<dbReference type="EMBL" id="SLUM01000024">
    <property type="protein sequence ID" value="TCL54046.1"/>
    <property type="molecule type" value="Genomic_DNA"/>
</dbReference>
<organism evidence="2 3">
    <name type="scientific">Allofournierella massiliensis</name>
    <dbReference type="NCBI Taxonomy" id="1650663"/>
    <lineage>
        <taxon>Bacteria</taxon>
        <taxon>Bacillati</taxon>
        <taxon>Bacillota</taxon>
        <taxon>Clostridia</taxon>
        <taxon>Eubacteriales</taxon>
        <taxon>Oscillospiraceae</taxon>
        <taxon>Allofournierella</taxon>
    </lineage>
</organism>
<dbReference type="Pfam" id="PF02082">
    <property type="entry name" value="Rrf2"/>
    <property type="match status" value="1"/>
</dbReference>
<dbReference type="GO" id="GO:0005829">
    <property type="term" value="C:cytosol"/>
    <property type="evidence" value="ECO:0007669"/>
    <property type="project" value="TreeGrafter"/>
</dbReference>
<dbReference type="Proteomes" id="UP000295184">
    <property type="component" value="Unassembled WGS sequence"/>
</dbReference>
<reference evidence="2 3" key="1">
    <citation type="submission" date="2019-03" db="EMBL/GenBank/DDBJ databases">
        <title>Genomic Encyclopedia of Type Strains, Phase IV (KMG-IV): sequencing the most valuable type-strain genomes for metagenomic binning, comparative biology and taxonomic classification.</title>
        <authorList>
            <person name="Goeker M."/>
        </authorList>
    </citation>
    <scope>NUCLEOTIDE SEQUENCE [LARGE SCALE GENOMIC DNA]</scope>
    <source>
        <strain evidence="2 3">DSM 100451</strain>
    </source>
</reference>
<proteinExistence type="predicted"/>
<accession>A0A4R1QKD6</accession>
<dbReference type="AlphaFoldDB" id="A0A4R1QKD6"/>
<dbReference type="Gene3D" id="1.10.10.10">
    <property type="entry name" value="Winged helix-like DNA-binding domain superfamily/Winged helix DNA-binding domain"/>
    <property type="match status" value="1"/>
</dbReference>
<sequence>MMISTKGRYALRVMMDLAQNPPEEYVALGGVAERQGISMKYLEAIVALLNKAGFLESRRGKAGGYRLANAPSEYTVGEILKAAEGGLAPVNCRECSDGDCPRANQCATLPLWQRLDHLVENFLQSVTLQDMLDGTLPPV</sequence>
<evidence type="ECO:0000313" key="2">
    <source>
        <dbReference type="EMBL" id="TCL54046.1"/>
    </source>
</evidence>
<dbReference type="PANTHER" id="PTHR33221">
    <property type="entry name" value="WINGED HELIX-TURN-HELIX TRANSCRIPTIONAL REGULATOR, RRF2 FAMILY"/>
    <property type="match status" value="1"/>
</dbReference>
<dbReference type="OrthoDB" id="9808360at2"/>
<name>A0A4R1QKD6_9FIRM</name>
<gene>
    <name evidence="2" type="ORF">EDD77_12410</name>
</gene>
<evidence type="ECO:0000313" key="3">
    <source>
        <dbReference type="Proteomes" id="UP000295184"/>
    </source>
</evidence>
<comment type="caution">
    <text evidence="2">The sequence shown here is derived from an EMBL/GenBank/DDBJ whole genome shotgun (WGS) entry which is preliminary data.</text>
</comment>
<dbReference type="InterPro" id="IPR000944">
    <property type="entry name" value="Tscrpt_reg_Rrf2"/>
</dbReference>
<dbReference type="GO" id="GO:0003700">
    <property type="term" value="F:DNA-binding transcription factor activity"/>
    <property type="evidence" value="ECO:0007669"/>
    <property type="project" value="TreeGrafter"/>
</dbReference>
<dbReference type="RefSeq" id="WP_058965250.1">
    <property type="nucleotide sequence ID" value="NZ_CABKVM010000017.1"/>
</dbReference>
<dbReference type="InterPro" id="IPR036388">
    <property type="entry name" value="WH-like_DNA-bd_sf"/>
</dbReference>
<protein>
    <submittedName>
        <fullName evidence="2">BadM/Rrf2 family transcriptional regulator</fullName>
    </submittedName>
</protein>
<dbReference type="GO" id="GO:0003677">
    <property type="term" value="F:DNA binding"/>
    <property type="evidence" value="ECO:0007669"/>
    <property type="project" value="UniProtKB-KW"/>
</dbReference>
<dbReference type="SUPFAM" id="SSF46785">
    <property type="entry name" value="Winged helix' DNA-binding domain"/>
    <property type="match status" value="1"/>
</dbReference>
<dbReference type="STRING" id="1650663.GCA_001486665_02233"/>